<dbReference type="PANTHER" id="PTHR43861">
    <property type="entry name" value="TRANS-ACONITATE 2-METHYLTRANSFERASE-RELATED"/>
    <property type="match status" value="1"/>
</dbReference>
<sequence>MSTANDPPRKDHWTSTAYNTAAGFVPKLTSKVLSYLDPQPDDSILDIGCGDGSLTSQIAASGARVLGVDASRNFIETAREKYASDNCTFLLHDATDLSSCPEAVEGNWDKIFSNAAMHWILRQPRTRQNFFQNLHRCLKKDGKFVFEMGGAGNVAEIQTSSIAALVHAGIPLQTAREAFPWFFPDVAWMRNTLEQSGFEVEVCELEYRPSRLGEGALEGWIRLMCADMLEVVEEGRREGVVREMCGILETVLRREDGSMWLGYVRLRGVARRV</sequence>
<dbReference type="InterPro" id="IPR041698">
    <property type="entry name" value="Methyltransf_25"/>
</dbReference>
<dbReference type="CDD" id="cd02440">
    <property type="entry name" value="AdoMet_MTases"/>
    <property type="match status" value="1"/>
</dbReference>
<keyword evidence="5" id="KW-1185">Reference proteome</keyword>
<evidence type="ECO:0000256" key="2">
    <source>
        <dbReference type="ARBA" id="ARBA00022679"/>
    </source>
</evidence>
<comment type="caution">
    <text evidence="4">The sequence shown here is derived from an EMBL/GenBank/DDBJ whole genome shotgun (WGS) entry which is preliminary data.</text>
</comment>
<evidence type="ECO:0000259" key="3">
    <source>
        <dbReference type="Pfam" id="PF13649"/>
    </source>
</evidence>
<dbReference type="Proteomes" id="UP001305779">
    <property type="component" value="Unassembled WGS sequence"/>
</dbReference>
<dbReference type="Gene3D" id="3.40.50.150">
    <property type="entry name" value="Vaccinia Virus protein VP39"/>
    <property type="match status" value="1"/>
</dbReference>
<evidence type="ECO:0000256" key="1">
    <source>
        <dbReference type="ARBA" id="ARBA00022603"/>
    </source>
</evidence>
<keyword evidence="1" id="KW-0489">Methyltransferase</keyword>
<accession>A0ABR0ED87</accession>
<reference evidence="4 5" key="1">
    <citation type="journal article" date="2023" name="G3 (Bethesda)">
        <title>A chromosome-level genome assembly of Zasmidium syzygii isolated from banana leaves.</title>
        <authorList>
            <person name="van Westerhoven A.C."/>
            <person name="Mehrabi R."/>
            <person name="Talebi R."/>
            <person name="Steentjes M.B.F."/>
            <person name="Corcolon B."/>
            <person name="Chong P.A."/>
            <person name="Kema G.H.J."/>
            <person name="Seidl M.F."/>
        </authorList>
    </citation>
    <scope>NUCLEOTIDE SEQUENCE [LARGE SCALE GENOMIC DNA]</scope>
    <source>
        <strain evidence="4 5">P124</strain>
    </source>
</reference>
<keyword evidence="2" id="KW-0808">Transferase</keyword>
<name>A0ABR0ED87_ZASCE</name>
<evidence type="ECO:0000313" key="4">
    <source>
        <dbReference type="EMBL" id="KAK4499460.1"/>
    </source>
</evidence>
<dbReference type="InterPro" id="IPR029063">
    <property type="entry name" value="SAM-dependent_MTases_sf"/>
</dbReference>
<protein>
    <recommendedName>
        <fullName evidence="3">Methyltransferase domain-containing protein</fullName>
    </recommendedName>
</protein>
<evidence type="ECO:0000313" key="5">
    <source>
        <dbReference type="Proteomes" id="UP001305779"/>
    </source>
</evidence>
<dbReference type="Pfam" id="PF13649">
    <property type="entry name" value="Methyltransf_25"/>
    <property type="match status" value="1"/>
</dbReference>
<proteinExistence type="predicted"/>
<dbReference type="PANTHER" id="PTHR43861:SF1">
    <property type="entry name" value="TRANS-ACONITATE 2-METHYLTRANSFERASE"/>
    <property type="match status" value="1"/>
</dbReference>
<dbReference type="EMBL" id="JAXOVC010000007">
    <property type="protein sequence ID" value="KAK4499460.1"/>
    <property type="molecule type" value="Genomic_DNA"/>
</dbReference>
<feature type="domain" description="Methyltransferase" evidence="3">
    <location>
        <begin position="44"/>
        <end position="142"/>
    </location>
</feature>
<organism evidence="4 5">
    <name type="scientific">Zasmidium cellare</name>
    <name type="common">Wine cellar mold</name>
    <name type="synonym">Racodium cellare</name>
    <dbReference type="NCBI Taxonomy" id="395010"/>
    <lineage>
        <taxon>Eukaryota</taxon>
        <taxon>Fungi</taxon>
        <taxon>Dikarya</taxon>
        <taxon>Ascomycota</taxon>
        <taxon>Pezizomycotina</taxon>
        <taxon>Dothideomycetes</taxon>
        <taxon>Dothideomycetidae</taxon>
        <taxon>Mycosphaerellales</taxon>
        <taxon>Mycosphaerellaceae</taxon>
        <taxon>Zasmidium</taxon>
    </lineage>
</organism>
<dbReference type="SUPFAM" id="SSF53335">
    <property type="entry name" value="S-adenosyl-L-methionine-dependent methyltransferases"/>
    <property type="match status" value="1"/>
</dbReference>
<gene>
    <name evidence="4" type="ORF">PRZ48_009975</name>
</gene>